<accession>A0A7V8SWP2</accession>
<dbReference type="Pfam" id="PF05598">
    <property type="entry name" value="DUF772"/>
    <property type="match status" value="1"/>
</dbReference>
<dbReference type="PANTHER" id="PTHR33803">
    <property type="entry name" value="IS1478 TRANSPOSASE"/>
    <property type="match status" value="1"/>
</dbReference>
<keyword evidence="3" id="KW-1185">Reference proteome</keyword>
<evidence type="ECO:0000313" key="3">
    <source>
        <dbReference type="Proteomes" id="UP000567293"/>
    </source>
</evidence>
<evidence type="ECO:0000259" key="1">
    <source>
        <dbReference type="Pfam" id="PF05598"/>
    </source>
</evidence>
<dbReference type="Proteomes" id="UP000567293">
    <property type="component" value="Unassembled WGS sequence"/>
</dbReference>
<reference evidence="2" key="1">
    <citation type="submission" date="2020-06" db="EMBL/GenBank/DDBJ databases">
        <title>Legume-microbial interactions unlock mineral nutrients during tropical forest succession.</title>
        <authorList>
            <person name="Epihov D.Z."/>
        </authorList>
    </citation>
    <scope>NUCLEOTIDE SEQUENCE [LARGE SCALE GENOMIC DNA]</scope>
    <source>
        <strain evidence="2">Pan2503</strain>
    </source>
</reference>
<name>A0A7V8SWP2_9BACT</name>
<comment type="caution">
    <text evidence="2">The sequence shown here is derived from an EMBL/GenBank/DDBJ whole genome shotgun (WGS) entry which is preliminary data.</text>
</comment>
<sequence>MRPKKHETTGSADLFRARLDQIINMRHELVQLAGKIDWEFIDGEIAPLYSDGGRPGIATQFVIGLFLLKHIYGLSDEGVCERWVYDPYFQHFTGEEFFQHEFPHERSDLSHWRKRLGGKLELLLAESLRVAHESGALRTKDLARVTVDTTVQPKDITFPTDAKLLHAAIKGLTRLARKRGVRLRQSYVRIAKRAAMMAGRYAHAKQFNRHRRQLRILRTRLGRLIRDIRRKIAGNAELEAVFAWPLSRADQIRSQQQRQRGWKLYSFHAPEVECIGRGKASAPYEFGVKASVVTTNARAPGGQFVLHARTLPGNPYDGHTLGAVIEATERLTGREIERAYVDKGYRGHDAPNPRRVFISGQKRGVFGRIKRELTRRSAIEAVIGHMKAEGHLGRCYLKGRAGDAANVILSAVGYNLRLVLAWLRIISRVILLALLQTFTIRPALKPAS</sequence>
<dbReference type="InterPro" id="IPR047710">
    <property type="entry name" value="Transpos_IS5-like"/>
</dbReference>
<dbReference type="PANTHER" id="PTHR33803:SF3">
    <property type="entry name" value="BLL1974 PROTEIN"/>
    <property type="match status" value="1"/>
</dbReference>
<protein>
    <submittedName>
        <fullName evidence="2">IS5 family transposase</fullName>
    </submittedName>
</protein>
<dbReference type="InterPro" id="IPR008490">
    <property type="entry name" value="Transposase_InsH_N"/>
</dbReference>
<dbReference type="NCBIfam" id="NF033578">
    <property type="entry name" value="transpos_IS5_1"/>
    <property type="match status" value="1"/>
</dbReference>
<evidence type="ECO:0000313" key="2">
    <source>
        <dbReference type="EMBL" id="MBA0084842.1"/>
    </source>
</evidence>
<feature type="domain" description="Transposase InsH N-terminal" evidence="1">
    <location>
        <begin position="18"/>
        <end position="115"/>
    </location>
</feature>
<organism evidence="2 3">
    <name type="scientific">Candidatus Acidiferrum panamense</name>
    <dbReference type="NCBI Taxonomy" id="2741543"/>
    <lineage>
        <taxon>Bacteria</taxon>
        <taxon>Pseudomonadati</taxon>
        <taxon>Acidobacteriota</taxon>
        <taxon>Terriglobia</taxon>
        <taxon>Candidatus Acidiferrales</taxon>
        <taxon>Candidatus Acidiferrum</taxon>
    </lineage>
</organism>
<gene>
    <name evidence="2" type="ORF">HRJ53_07595</name>
</gene>
<dbReference type="EMBL" id="JACDQQ010000733">
    <property type="protein sequence ID" value="MBA0084842.1"/>
    <property type="molecule type" value="Genomic_DNA"/>
</dbReference>
<dbReference type="AlphaFoldDB" id="A0A7V8SWP2"/>
<proteinExistence type="predicted"/>